<reference key="2">
    <citation type="submission" date="2011-10" db="EMBL/GenBank/DDBJ databases">
        <title>The genome and transcriptome sequence of Clonorchis sinensis provide insights into the carcinogenic liver fluke.</title>
        <authorList>
            <person name="Wang X."/>
            <person name="Huang Y."/>
            <person name="Chen W."/>
            <person name="Liu H."/>
            <person name="Guo L."/>
            <person name="Chen Y."/>
            <person name="Luo F."/>
            <person name="Zhou W."/>
            <person name="Sun J."/>
            <person name="Mao Q."/>
            <person name="Liang P."/>
            <person name="Zhou C."/>
            <person name="Tian Y."/>
            <person name="Men J."/>
            <person name="Lv X."/>
            <person name="Huang L."/>
            <person name="Zhou J."/>
            <person name="Hu Y."/>
            <person name="Li R."/>
            <person name="Zhang F."/>
            <person name="Lei H."/>
            <person name="Li X."/>
            <person name="Hu X."/>
            <person name="Liang C."/>
            <person name="Xu J."/>
            <person name="Wu Z."/>
            <person name="Yu X."/>
        </authorList>
    </citation>
    <scope>NUCLEOTIDE SEQUENCE</scope>
    <source>
        <strain>Henan</strain>
    </source>
</reference>
<organism evidence="1 2">
    <name type="scientific">Clonorchis sinensis</name>
    <name type="common">Chinese liver fluke</name>
    <dbReference type="NCBI Taxonomy" id="79923"/>
    <lineage>
        <taxon>Eukaryota</taxon>
        <taxon>Metazoa</taxon>
        <taxon>Spiralia</taxon>
        <taxon>Lophotrochozoa</taxon>
        <taxon>Platyhelminthes</taxon>
        <taxon>Trematoda</taxon>
        <taxon>Digenea</taxon>
        <taxon>Opisthorchiida</taxon>
        <taxon>Opisthorchiata</taxon>
        <taxon>Opisthorchiidae</taxon>
        <taxon>Clonorchis</taxon>
    </lineage>
</organism>
<protein>
    <submittedName>
        <fullName evidence="1">Uncharacterized protein</fullName>
    </submittedName>
</protein>
<dbReference type="EMBL" id="DF142887">
    <property type="protein sequence ID" value="GAA48400.1"/>
    <property type="molecule type" value="Genomic_DNA"/>
</dbReference>
<dbReference type="Proteomes" id="UP000008909">
    <property type="component" value="Unassembled WGS sequence"/>
</dbReference>
<evidence type="ECO:0000313" key="2">
    <source>
        <dbReference type="Proteomes" id="UP000008909"/>
    </source>
</evidence>
<gene>
    <name evidence="1" type="ORF">CLF_101561</name>
</gene>
<accession>G7Y614</accession>
<keyword evidence="2" id="KW-1185">Reference proteome</keyword>
<evidence type="ECO:0000313" key="1">
    <source>
        <dbReference type="EMBL" id="GAA48400.1"/>
    </source>
</evidence>
<name>G7Y614_CLOSI</name>
<feature type="non-terminal residue" evidence="1">
    <location>
        <position position="631"/>
    </location>
</feature>
<proteinExistence type="predicted"/>
<reference evidence="1" key="1">
    <citation type="journal article" date="2011" name="Genome Biol.">
        <title>The draft genome of the carcinogenic human liver fluke Clonorchis sinensis.</title>
        <authorList>
            <person name="Wang X."/>
            <person name="Chen W."/>
            <person name="Huang Y."/>
            <person name="Sun J."/>
            <person name="Men J."/>
            <person name="Liu H."/>
            <person name="Luo F."/>
            <person name="Guo L."/>
            <person name="Lv X."/>
            <person name="Deng C."/>
            <person name="Zhou C."/>
            <person name="Fan Y."/>
            <person name="Li X."/>
            <person name="Huang L."/>
            <person name="Hu Y."/>
            <person name="Liang C."/>
            <person name="Hu X."/>
            <person name="Xu J."/>
            <person name="Yu X."/>
        </authorList>
    </citation>
    <scope>NUCLEOTIDE SEQUENCE [LARGE SCALE GENOMIC DNA]</scope>
    <source>
        <strain evidence="1">Henan</strain>
    </source>
</reference>
<sequence>MTHVVYCITSFFKSEALVEAPGRGITRSMVSEPQLSNVEGMRNQPDRSFSKEKLLDIDKATGCSEQLTVQRQPLLCYCSVGGPYSQLPLMKNNPLQPMWCTLKRQLLCYQYCVGSLNADMATPLLENGPPLFSRSPLCIGVPTTHLSPELLQTFQNLRAGKTKSELGLYTSLEDTVRPLQYSTPYVVFFEIRMSTFGNVKKTGAQDAETIEAAEETLAIQFTSRPGSCKSLCASSRKSSVALKALRIAQLQEYRVKREVELQRALLEAQSKTELAKIELEAKEDSSDEAWEPVASTDRLAQYVKSCQLDERPLTYAGATRQLSLAPKSAVPITPSKWTICLGRVTTVEYCNGRTVSSSDVWKPSSDFVLPARRFWYYASLEDTIRPLHLHCLMKRHSCQVIGNLFRIEEYITFVGARTPTAMFQWQKRTPVNYPIRYSPSDKQRRRYGSMDDMGNKDFVNERCTFSTAVRHACEYYFKKVRQTTGFYETIRPKRRGAVFLNQAQSSCRCNNTGPIHSKQRNIQTPIGAADNNISENHKGSVLIDVLDSDFWKGNGPRMKAKNKFRQMTVDLCNLRLYSFKRSMVETGSALILWLPTTKQLRFIAVDHEQHSGEHIDCDCQLDSWNPVISVR</sequence>
<dbReference type="AlphaFoldDB" id="G7Y614"/>